<dbReference type="Gene3D" id="3.30.900.20">
    <property type="match status" value="1"/>
</dbReference>
<keyword evidence="2" id="KW-1185">Reference proteome</keyword>
<accession>A0A1J1I3Y6</accession>
<dbReference type="PANTHER" id="PTHR15681:SF1">
    <property type="entry name" value="MAD2L1-BINDING PROTEIN"/>
    <property type="match status" value="1"/>
</dbReference>
<dbReference type="InterPro" id="IPR053729">
    <property type="entry name" value="MAD2L1BP_domain_sf"/>
</dbReference>
<name>A0A1J1I3Y6_9DIPT</name>
<dbReference type="InterPro" id="IPR009511">
    <property type="entry name" value="MAD1/Cdc20-bound-Mad2-bd"/>
</dbReference>
<dbReference type="GO" id="GO:0005634">
    <property type="term" value="C:nucleus"/>
    <property type="evidence" value="ECO:0007669"/>
    <property type="project" value="InterPro"/>
</dbReference>
<protein>
    <submittedName>
        <fullName evidence="1">CLUMA_CG008502, isoform A</fullName>
    </submittedName>
</protein>
<proteinExistence type="predicted"/>
<sequence>MENKVQINLNIKPTKALGTKLVTSLFDYLLHLRSQIPFQFKLFVKFVNAKSKLNVKENEENLRKDWKTEKQLKLARETCDKIFAIKKVIEEEFSTGSPMMILFGSTIHTAKESYLINFPKVNDDLLPTYVNETSEVKKILLKIIQNDDLRLCDKTSLGLTNIFVLFRKVADYEISSDFIELPNFKVSKSCNTFSLNFRDSTDFDIFDEEFQELTLSEVTAINDSQEVWYQSKTFVKGFKDILVHSKSIWT</sequence>
<gene>
    <name evidence="1" type="ORF">CLUMA_CG008502</name>
</gene>
<organism evidence="1 2">
    <name type="scientific">Clunio marinus</name>
    <dbReference type="NCBI Taxonomy" id="568069"/>
    <lineage>
        <taxon>Eukaryota</taxon>
        <taxon>Metazoa</taxon>
        <taxon>Ecdysozoa</taxon>
        <taxon>Arthropoda</taxon>
        <taxon>Hexapoda</taxon>
        <taxon>Insecta</taxon>
        <taxon>Pterygota</taxon>
        <taxon>Neoptera</taxon>
        <taxon>Endopterygota</taxon>
        <taxon>Diptera</taxon>
        <taxon>Nematocera</taxon>
        <taxon>Chironomoidea</taxon>
        <taxon>Chironomidae</taxon>
        <taxon>Clunio</taxon>
    </lineage>
</organism>
<dbReference type="AlphaFoldDB" id="A0A1J1I3Y6"/>
<dbReference type="OrthoDB" id="6334764at2759"/>
<dbReference type="PANTHER" id="PTHR15681">
    <property type="entry name" value="MAD2L1-BINDING PROTEIN"/>
    <property type="match status" value="1"/>
</dbReference>
<dbReference type="GO" id="GO:0007096">
    <property type="term" value="P:regulation of exit from mitosis"/>
    <property type="evidence" value="ECO:0007669"/>
    <property type="project" value="InterPro"/>
</dbReference>
<dbReference type="EMBL" id="CVRI01000040">
    <property type="protein sequence ID" value="CRK95016.1"/>
    <property type="molecule type" value="Genomic_DNA"/>
</dbReference>
<evidence type="ECO:0000313" key="1">
    <source>
        <dbReference type="EMBL" id="CRK95016.1"/>
    </source>
</evidence>
<evidence type="ECO:0000313" key="2">
    <source>
        <dbReference type="Proteomes" id="UP000183832"/>
    </source>
</evidence>
<dbReference type="Proteomes" id="UP000183832">
    <property type="component" value="Unassembled WGS sequence"/>
</dbReference>
<reference evidence="1 2" key="1">
    <citation type="submission" date="2015-04" db="EMBL/GenBank/DDBJ databases">
        <authorList>
            <person name="Syromyatnikov M.Y."/>
            <person name="Popov V.N."/>
        </authorList>
    </citation>
    <scope>NUCLEOTIDE SEQUENCE [LARGE SCALE GENOMIC DNA]</scope>
</reference>